<feature type="compositionally biased region" description="Low complexity" evidence="1">
    <location>
        <begin position="79"/>
        <end position="92"/>
    </location>
</feature>
<name>A0ABV0LIB4_9PSEU</name>
<organism evidence="3 4">
    <name type="scientific">Amycolatopsis melonis</name>
    <dbReference type="NCBI Taxonomy" id="3156488"/>
    <lineage>
        <taxon>Bacteria</taxon>
        <taxon>Bacillati</taxon>
        <taxon>Actinomycetota</taxon>
        <taxon>Actinomycetes</taxon>
        <taxon>Pseudonocardiales</taxon>
        <taxon>Pseudonocardiaceae</taxon>
        <taxon>Amycolatopsis</taxon>
    </lineage>
</organism>
<gene>
    <name evidence="3" type="ORF">ABJI51_23370</name>
</gene>
<evidence type="ECO:0000313" key="4">
    <source>
        <dbReference type="Proteomes" id="UP001440984"/>
    </source>
</evidence>
<evidence type="ECO:0000313" key="3">
    <source>
        <dbReference type="EMBL" id="MEQ0562035.1"/>
    </source>
</evidence>
<dbReference type="Proteomes" id="UP001440984">
    <property type="component" value="Unassembled WGS sequence"/>
</dbReference>
<dbReference type="EMBL" id="JBDZYD010000008">
    <property type="protein sequence ID" value="MEQ0562035.1"/>
    <property type="molecule type" value="Genomic_DNA"/>
</dbReference>
<proteinExistence type="predicted"/>
<keyword evidence="2" id="KW-1133">Transmembrane helix</keyword>
<feature type="compositionally biased region" description="Pro residues" evidence="1">
    <location>
        <begin position="57"/>
        <end position="78"/>
    </location>
</feature>
<reference evidence="3 4" key="1">
    <citation type="submission" date="2024-05" db="EMBL/GenBank/DDBJ databases">
        <authorList>
            <person name="Zhao H."/>
            <person name="Xu Y."/>
            <person name="Lin S."/>
            <person name="Spain J.C."/>
            <person name="Zhou N.-Y."/>
        </authorList>
    </citation>
    <scope>NUCLEOTIDE SEQUENCE [LARGE SCALE GENOMIC DNA]</scope>
    <source>
        <strain evidence="3 4">NEAU-NG30</strain>
    </source>
</reference>
<evidence type="ECO:0000256" key="2">
    <source>
        <dbReference type="SAM" id="Phobius"/>
    </source>
</evidence>
<feature type="transmembrane region" description="Helical" evidence="2">
    <location>
        <begin position="203"/>
        <end position="221"/>
    </location>
</feature>
<feature type="region of interest" description="Disordered" evidence="1">
    <location>
        <begin position="39"/>
        <end position="136"/>
    </location>
</feature>
<keyword evidence="4" id="KW-1185">Reference proteome</keyword>
<feature type="compositionally biased region" description="Pro residues" evidence="1">
    <location>
        <begin position="93"/>
        <end position="113"/>
    </location>
</feature>
<accession>A0ABV0LIB4</accession>
<dbReference type="RefSeq" id="WP_348953425.1">
    <property type="nucleotide sequence ID" value="NZ_JBDZYD010000008.1"/>
</dbReference>
<evidence type="ECO:0000256" key="1">
    <source>
        <dbReference type="SAM" id="MobiDB-lite"/>
    </source>
</evidence>
<comment type="caution">
    <text evidence="3">The sequence shown here is derived from an EMBL/GenBank/DDBJ whole genome shotgun (WGS) entry which is preliminary data.</text>
</comment>
<keyword evidence="2" id="KW-0812">Transmembrane</keyword>
<protein>
    <recommendedName>
        <fullName evidence="5">Bacterial Ig-like domain-containing protein</fullName>
    </recommendedName>
</protein>
<evidence type="ECO:0008006" key="5">
    <source>
        <dbReference type="Google" id="ProtNLM"/>
    </source>
</evidence>
<sequence length="222" mass="22497">MWSADATLDNTSGTVAAKVPAGAQPGTYPVTGTCTNARTGLPLSAGSRFTVTGTPTTTPPPPVTTTPPPPVTTPPTRPSRPTTTTTPPTTTTTPPPTTTPSVPPPTSSTPPKPGELVLDHPSIQPGDRLSASGKGCAPSRLVTLTSDGVEVGSAYTDSVGAFTAPVEFTRIEAGRHTVIAECGVRLTGAVDQVVTRSSGGQTGTLAVLVFFVLAGITVIRFR</sequence>
<keyword evidence="2" id="KW-0472">Membrane</keyword>